<feature type="domain" description="PAS" evidence="3">
    <location>
        <begin position="184"/>
        <end position="237"/>
    </location>
</feature>
<dbReference type="PROSITE" id="PS50887">
    <property type="entry name" value="GGDEF"/>
    <property type="match status" value="1"/>
</dbReference>
<accession>A0A370DI55</accession>
<dbReference type="InterPro" id="IPR052163">
    <property type="entry name" value="DGC-Regulatory_Protein"/>
</dbReference>
<dbReference type="SMART" id="SM00267">
    <property type="entry name" value="GGDEF"/>
    <property type="match status" value="1"/>
</dbReference>
<dbReference type="Pfam" id="PF00990">
    <property type="entry name" value="GGDEF"/>
    <property type="match status" value="1"/>
</dbReference>
<keyword evidence="2" id="KW-0812">Transmembrane</keyword>
<comment type="cofactor">
    <cofactor evidence="1">
        <name>Mg(2+)</name>
        <dbReference type="ChEBI" id="CHEBI:18420"/>
    </cofactor>
</comment>
<sequence length="483" mass="55841">MIKKIDLTSQFIFYIAIILIGVIGSMNFWFYHDHTKHLTETLENKAVAKLDFLASSTGYYLKHFENELILELGKETMLTDHNVIFLSIKDTDGKILFEKGNPKQKDSRVFFRKITKDSNEFGSLTISLDIKQLIINQRYTMYYTIGLMVISVSLIGGMIYLFYRKKILHKINIINREKDFLRHEHDFFMSIINTASNMVIVLDRYGYIMLVNQTCATTLGNTLDELTEKHITSILDIDCGGQKLKSITLSDVESNFESFSENLICKDCKTLLNLNDTEIHIEWKFSKTSEKNGQVKFLTGTGIDITHQHQKQLELSHRAHYDHLTLLPNRILFNDRIQESFKQARRSNALFAVLFIDLDNFKPINDKYGHEAGDLVLKTVAQRMQSTIRELDTVARFGGDEFGMLVLDIKNRENITQLTEKLLRVISDPITYGEKMLNISASIGITFYNNEIKDTKELINQADTAMYEAKRSGRNKYCYFKLT</sequence>
<evidence type="ECO:0000256" key="2">
    <source>
        <dbReference type="SAM" id="Phobius"/>
    </source>
</evidence>
<dbReference type="EMBL" id="QFXC01000007">
    <property type="protein sequence ID" value="RDH84571.1"/>
    <property type="molecule type" value="Genomic_DNA"/>
</dbReference>
<dbReference type="FunFam" id="3.30.70.270:FF:000001">
    <property type="entry name" value="Diguanylate cyclase domain protein"/>
    <property type="match status" value="1"/>
</dbReference>
<dbReference type="SUPFAM" id="SSF55073">
    <property type="entry name" value="Nucleotide cyclase"/>
    <property type="match status" value="1"/>
</dbReference>
<name>A0A370DI55_9GAMM</name>
<feature type="domain" description="GGDEF" evidence="4">
    <location>
        <begin position="349"/>
        <end position="482"/>
    </location>
</feature>
<keyword evidence="2" id="KW-0472">Membrane</keyword>
<dbReference type="PANTHER" id="PTHR46663">
    <property type="entry name" value="DIGUANYLATE CYCLASE DGCT-RELATED"/>
    <property type="match status" value="1"/>
</dbReference>
<dbReference type="Proteomes" id="UP000254266">
    <property type="component" value="Unassembled WGS sequence"/>
</dbReference>
<reference evidence="5 6" key="1">
    <citation type="journal article" date="2018" name="ISME J.">
        <title>Endosymbiont genomes yield clues of tubeworm success.</title>
        <authorList>
            <person name="Li Y."/>
            <person name="Liles M.R."/>
            <person name="Halanych K.M."/>
        </authorList>
    </citation>
    <scope>NUCLEOTIDE SEQUENCE [LARGE SCALE GENOMIC DNA]</scope>
    <source>
        <strain evidence="5">A1464</strain>
    </source>
</reference>
<dbReference type="AlphaFoldDB" id="A0A370DI55"/>
<dbReference type="InterPro" id="IPR029787">
    <property type="entry name" value="Nucleotide_cyclase"/>
</dbReference>
<dbReference type="InterPro" id="IPR035965">
    <property type="entry name" value="PAS-like_dom_sf"/>
</dbReference>
<dbReference type="GO" id="GO:0003824">
    <property type="term" value="F:catalytic activity"/>
    <property type="evidence" value="ECO:0007669"/>
    <property type="project" value="UniProtKB-ARBA"/>
</dbReference>
<evidence type="ECO:0000259" key="4">
    <source>
        <dbReference type="PROSITE" id="PS50887"/>
    </source>
</evidence>
<keyword evidence="6" id="KW-1185">Reference proteome</keyword>
<dbReference type="Gene3D" id="3.30.70.270">
    <property type="match status" value="1"/>
</dbReference>
<feature type="transmembrane region" description="Helical" evidence="2">
    <location>
        <begin position="141"/>
        <end position="163"/>
    </location>
</feature>
<dbReference type="Gene3D" id="3.30.450.20">
    <property type="entry name" value="PAS domain"/>
    <property type="match status" value="1"/>
</dbReference>
<evidence type="ECO:0000313" key="5">
    <source>
        <dbReference type="EMBL" id="RDH84571.1"/>
    </source>
</evidence>
<feature type="transmembrane region" description="Helical" evidence="2">
    <location>
        <begin position="12"/>
        <end position="31"/>
    </location>
</feature>
<proteinExistence type="predicted"/>
<dbReference type="InterPro" id="IPR043128">
    <property type="entry name" value="Rev_trsase/Diguanyl_cyclase"/>
</dbReference>
<organism evidence="5 6">
    <name type="scientific">endosymbiont of Galathealinum brachiosum</name>
    <dbReference type="NCBI Taxonomy" id="2200906"/>
    <lineage>
        <taxon>Bacteria</taxon>
        <taxon>Pseudomonadati</taxon>
        <taxon>Pseudomonadota</taxon>
        <taxon>Gammaproteobacteria</taxon>
        <taxon>sulfur-oxidizing symbionts</taxon>
    </lineage>
</organism>
<keyword evidence="2" id="KW-1133">Transmembrane helix</keyword>
<evidence type="ECO:0008006" key="7">
    <source>
        <dbReference type="Google" id="ProtNLM"/>
    </source>
</evidence>
<dbReference type="NCBIfam" id="TIGR00229">
    <property type="entry name" value="sensory_box"/>
    <property type="match status" value="1"/>
</dbReference>
<dbReference type="InterPro" id="IPR000014">
    <property type="entry name" value="PAS"/>
</dbReference>
<gene>
    <name evidence="5" type="ORF">DIZ80_03645</name>
</gene>
<dbReference type="SUPFAM" id="SSF55785">
    <property type="entry name" value="PYP-like sensor domain (PAS domain)"/>
    <property type="match status" value="1"/>
</dbReference>
<dbReference type="NCBIfam" id="TIGR00254">
    <property type="entry name" value="GGDEF"/>
    <property type="match status" value="1"/>
</dbReference>
<dbReference type="PROSITE" id="PS50112">
    <property type="entry name" value="PAS"/>
    <property type="match status" value="1"/>
</dbReference>
<comment type="caution">
    <text evidence="5">The sequence shown here is derived from an EMBL/GenBank/DDBJ whole genome shotgun (WGS) entry which is preliminary data.</text>
</comment>
<dbReference type="InterPro" id="IPR000160">
    <property type="entry name" value="GGDEF_dom"/>
</dbReference>
<evidence type="ECO:0000313" key="6">
    <source>
        <dbReference type="Proteomes" id="UP000254266"/>
    </source>
</evidence>
<evidence type="ECO:0000259" key="3">
    <source>
        <dbReference type="PROSITE" id="PS50112"/>
    </source>
</evidence>
<protein>
    <recommendedName>
        <fullName evidence="7">GGDEF domain-containing protein</fullName>
    </recommendedName>
</protein>
<dbReference type="CDD" id="cd01949">
    <property type="entry name" value="GGDEF"/>
    <property type="match status" value="1"/>
</dbReference>
<dbReference type="PANTHER" id="PTHR46663:SF2">
    <property type="entry name" value="GGDEF DOMAIN-CONTAINING PROTEIN"/>
    <property type="match status" value="1"/>
</dbReference>
<evidence type="ECO:0000256" key="1">
    <source>
        <dbReference type="ARBA" id="ARBA00001946"/>
    </source>
</evidence>